<dbReference type="OrthoDB" id="688473at2759"/>
<organism evidence="2 3">
    <name type="scientific">Dichanthelium oligosanthes</name>
    <dbReference type="NCBI Taxonomy" id="888268"/>
    <lineage>
        <taxon>Eukaryota</taxon>
        <taxon>Viridiplantae</taxon>
        <taxon>Streptophyta</taxon>
        <taxon>Embryophyta</taxon>
        <taxon>Tracheophyta</taxon>
        <taxon>Spermatophyta</taxon>
        <taxon>Magnoliopsida</taxon>
        <taxon>Liliopsida</taxon>
        <taxon>Poales</taxon>
        <taxon>Poaceae</taxon>
        <taxon>PACMAD clade</taxon>
        <taxon>Panicoideae</taxon>
        <taxon>Panicodae</taxon>
        <taxon>Paniceae</taxon>
        <taxon>Dichantheliinae</taxon>
        <taxon>Dichanthelium</taxon>
    </lineage>
</organism>
<evidence type="ECO:0000259" key="1">
    <source>
        <dbReference type="Pfam" id="PF20235"/>
    </source>
</evidence>
<feature type="domain" description="PIR2-like helical" evidence="1">
    <location>
        <begin position="258"/>
        <end position="367"/>
    </location>
</feature>
<dbReference type="Pfam" id="PF20235">
    <property type="entry name" value="PIR2-like_helical"/>
    <property type="match status" value="2"/>
</dbReference>
<sequence length="528" mass="58016">MPLPTPNRSSGPIRIYGPRELRDEFHMDKKKEEIEPVLAKIEKIYSQVKQDKGRLDSGYCCCVGLLDPTTNIRVNDIIYGDVAAAAASSSPGKGGDSMAQRSLDGLVTFLTCLFPYLPDAEAVAYLDAADVDPLVAALLIINRRGMRDFGHSSATTVAAVETALRCAAIAAHLPFPHLLVLGWKSLSASLDKFASHLSGPFPDCDASNRVTRLIQIPKADLELVDSWVLATSRLKRLVPIGKELPPVRAAMKRMLLATIHGFYLKAMASLPTNQLTQRYHRSLLLGGYCYGPLHPVENIILNTVWHEQTFPSSKGFETFMISTSCLWQVAAQSMYGLISFLCTRYPLLTPDLALQRLLVAGANLTIADPNFFDTPNDEELDWSNSPGIGSGMDTASMQKSAVHEKAARATVPEAYVAAATAAFHPCPPAQQEFLASPGSVRKLKLVSEKLLQAVRDGNQIPGELFHALCMELSGMSYQQREPEPREIGQSFYLLVSGRVARFWRQHDRVRSNVEAALEEFNKTTVGIF</sequence>
<keyword evidence="3" id="KW-1185">Reference proteome</keyword>
<dbReference type="EMBL" id="LWDX02004930">
    <property type="protein sequence ID" value="OEL37595.1"/>
    <property type="molecule type" value="Genomic_DNA"/>
</dbReference>
<name>A0A1E5WJI3_9POAL</name>
<feature type="domain" description="PIR2-like helical" evidence="1">
    <location>
        <begin position="61"/>
        <end position="140"/>
    </location>
</feature>
<evidence type="ECO:0000313" key="2">
    <source>
        <dbReference type="EMBL" id="OEL37595.1"/>
    </source>
</evidence>
<reference evidence="2 3" key="1">
    <citation type="submission" date="2016-09" db="EMBL/GenBank/DDBJ databases">
        <title>The draft genome of Dichanthelium oligosanthes: A C3 panicoid grass species.</title>
        <authorList>
            <person name="Studer A.J."/>
            <person name="Schnable J.C."/>
            <person name="Brutnell T.P."/>
        </authorList>
    </citation>
    <scope>NUCLEOTIDE SEQUENCE [LARGE SCALE GENOMIC DNA]</scope>
    <source>
        <strain evidence="3">cv. Kellogg 1175</strain>
        <tissue evidence="2">Leaf</tissue>
    </source>
</reference>
<comment type="caution">
    <text evidence="2">The sequence shown here is derived from an EMBL/GenBank/DDBJ whole genome shotgun (WGS) entry which is preliminary data.</text>
</comment>
<accession>A0A1E5WJI3</accession>
<gene>
    <name evidence="2" type="ORF">BAE44_0001386</name>
</gene>
<evidence type="ECO:0000313" key="3">
    <source>
        <dbReference type="Proteomes" id="UP000095767"/>
    </source>
</evidence>
<dbReference type="PANTHER" id="PTHR33120:SF57">
    <property type="entry name" value="PIR2-LIKE HELICAL DOMAIN-CONTAINING PROTEIN"/>
    <property type="match status" value="1"/>
</dbReference>
<protein>
    <recommendedName>
        <fullName evidence="1">PIR2-like helical domain-containing protein</fullName>
    </recommendedName>
</protein>
<dbReference type="InterPro" id="IPR046527">
    <property type="entry name" value="PIR2-like_helical"/>
</dbReference>
<dbReference type="PANTHER" id="PTHR33120">
    <property type="entry name" value="EXPRESSED PROTEIN-RELATED"/>
    <property type="match status" value="1"/>
</dbReference>
<dbReference type="Proteomes" id="UP000095767">
    <property type="component" value="Unassembled WGS sequence"/>
</dbReference>
<proteinExistence type="predicted"/>
<dbReference type="AlphaFoldDB" id="A0A1E5WJI3"/>